<dbReference type="STRING" id="1915400.FM21_01855"/>
<dbReference type="EMBL" id="JNFQ01000001">
    <property type="protein sequence ID" value="KFG74927.1"/>
    <property type="molecule type" value="Genomic_DNA"/>
</dbReference>
<dbReference type="InterPro" id="IPR047919">
    <property type="entry name" value="SCO3374-like"/>
</dbReference>
<gene>
    <name evidence="1" type="ORF">FM21_01855</name>
</gene>
<evidence type="ECO:0000313" key="2">
    <source>
        <dbReference type="Proteomes" id="UP000029095"/>
    </source>
</evidence>
<dbReference type="HOGENOM" id="CLU_075567_1_0_11"/>
<protein>
    <recommendedName>
        <fullName evidence="3">Proline-rich protein</fullName>
    </recommendedName>
</protein>
<dbReference type="RefSeq" id="WP_167343736.1">
    <property type="nucleotide sequence ID" value="NZ_KN039946.1"/>
</dbReference>
<dbReference type="NCBIfam" id="NF040464">
    <property type="entry name" value="SCO3374_fam"/>
    <property type="match status" value="1"/>
</dbReference>
<proteinExistence type="predicted"/>
<sequence length="229" mass="24003">MTFVASVVPSPRRPFEAAGPWDRVRRWYENVLGWPTAPGSPVRLRAGVRFDVLDVPAGAGHAALERLERPGTGLPGFPVALRGERMLLLVAAGGADELPGLLEWLEWGSLPLDLRAVGAGGLIEAPLGPAVGAGDAVGLVGDATPVPGSDLLSPQPPDPDCRSRRGAAVWLRPPEQGREAEASLPALSAVGGTASAPDLARLVHTLATECHRIRLSHGPRLPRLARATR</sequence>
<organism evidence="1 2">
    <name type="scientific">Streptomyces mutabilis</name>
    <dbReference type="NCBI Taxonomy" id="67332"/>
    <lineage>
        <taxon>Bacteria</taxon>
        <taxon>Bacillati</taxon>
        <taxon>Actinomycetota</taxon>
        <taxon>Actinomycetes</taxon>
        <taxon>Kitasatosporales</taxon>
        <taxon>Streptomycetaceae</taxon>
        <taxon>Streptomyces</taxon>
    </lineage>
</organism>
<keyword evidence="2" id="KW-1185">Reference proteome</keyword>
<evidence type="ECO:0008006" key="3">
    <source>
        <dbReference type="Google" id="ProtNLM"/>
    </source>
</evidence>
<dbReference type="AlphaFoldDB" id="A0A086N1A9"/>
<name>A0A086N1A9_9ACTN</name>
<reference evidence="1 2" key="1">
    <citation type="submission" date="2014-05" db="EMBL/GenBank/DDBJ databases">
        <title>Complete genome sequence of the Streptomyces mutabilis TRM45540.</title>
        <authorList>
            <person name="Luo X."/>
            <person name="Zhang L."/>
        </authorList>
    </citation>
    <scope>NUCLEOTIDE SEQUENCE [LARGE SCALE GENOMIC DNA]</scope>
    <source>
        <strain evidence="1 2">TRM45540</strain>
    </source>
</reference>
<accession>A0A086N1A9</accession>
<dbReference type="Proteomes" id="UP000029095">
    <property type="component" value="Unassembled WGS sequence"/>
</dbReference>
<comment type="caution">
    <text evidence="1">The sequence shown here is derived from an EMBL/GenBank/DDBJ whole genome shotgun (WGS) entry which is preliminary data.</text>
</comment>
<evidence type="ECO:0000313" key="1">
    <source>
        <dbReference type="EMBL" id="KFG74927.1"/>
    </source>
</evidence>